<reference evidence="2" key="1">
    <citation type="submission" date="2020-03" db="EMBL/GenBank/DDBJ databases">
        <title>A high-quality chromosome-level genome assembly of a woody plant with both climbing and erect habits, Rhamnella rubrinervis.</title>
        <authorList>
            <person name="Lu Z."/>
            <person name="Yang Y."/>
            <person name="Zhu X."/>
            <person name="Sun Y."/>
        </authorList>
    </citation>
    <scope>NUCLEOTIDE SEQUENCE</scope>
    <source>
        <strain evidence="2">BYM</strain>
        <tissue evidence="2">Leaf</tissue>
    </source>
</reference>
<name>A0A8K0DPD2_9ROSA</name>
<accession>A0A8K0DPD2</accession>
<dbReference type="Proteomes" id="UP000796880">
    <property type="component" value="Unassembled WGS sequence"/>
</dbReference>
<sequence length="96" mass="11171">MGTHNFHKHNGSNYEDGKVHQGAFSHVRENNREDQNILLEEDLCQDAKRAVVRGILEEAMDEMKEKSLDKVLREKEAPLNKVEEEIQQLKKQLCDI</sequence>
<protein>
    <submittedName>
        <fullName evidence="2">Uncharacterized protein</fullName>
    </submittedName>
</protein>
<evidence type="ECO:0000313" key="2">
    <source>
        <dbReference type="EMBL" id="KAF3434780.1"/>
    </source>
</evidence>
<dbReference type="AlphaFoldDB" id="A0A8K0DPD2"/>
<feature type="compositionally biased region" description="Basic residues" evidence="1">
    <location>
        <begin position="1"/>
        <end position="10"/>
    </location>
</feature>
<gene>
    <name evidence="2" type="ORF">FNV43_RR21866</name>
</gene>
<dbReference type="EMBL" id="VOIH02000010">
    <property type="protein sequence ID" value="KAF3434780.1"/>
    <property type="molecule type" value="Genomic_DNA"/>
</dbReference>
<evidence type="ECO:0000256" key="1">
    <source>
        <dbReference type="SAM" id="MobiDB-lite"/>
    </source>
</evidence>
<proteinExistence type="predicted"/>
<comment type="caution">
    <text evidence="2">The sequence shown here is derived from an EMBL/GenBank/DDBJ whole genome shotgun (WGS) entry which is preliminary data.</text>
</comment>
<feature type="region of interest" description="Disordered" evidence="1">
    <location>
        <begin position="1"/>
        <end position="24"/>
    </location>
</feature>
<organism evidence="2 3">
    <name type="scientific">Rhamnella rubrinervis</name>
    <dbReference type="NCBI Taxonomy" id="2594499"/>
    <lineage>
        <taxon>Eukaryota</taxon>
        <taxon>Viridiplantae</taxon>
        <taxon>Streptophyta</taxon>
        <taxon>Embryophyta</taxon>
        <taxon>Tracheophyta</taxon>
        <taxon>Spermatophyta</taxon>
        <taxon>Magnoliopsida</taxon>
        <taxon>eudicotyledons</taxon>
        <taxon>Gunneridae</taxon>
        <taxon>Pentapetalae</taxon>
        <taxon>rosids</taxon>
        <taxon>fabids</taxon>
        <taxon>Rosales</taxon>
        <taxon>Rhamnaceae</taxon>
        <taxon>rhamnoid group</taxon>
        <taxon>Rhamneae</taxon>
        <taxon>Rhamnella</taxon>
    </lineage>
</organism>
<keyword evidence="3" id="KW-1185">Reference proteome</keyword>
<evidence type="ECO:0000313" key="3">
    <source>
        <dbReference type="Proteomes" id="UP000796880"/>
    </source>
</evidence>